<dbReference type="EMBL" id="QWKH01000024">
    <property type="protein sequence ID" value="NBI34367.1"/>
    <property type="molecule type" value="Genomic_DNA"/>
</dbReference>
<evidence type="ECO:0000313" key="10">
    <source>
        <dbReference type="EMBL" id="NBI34367.1"/>
    </source>
</evidence>
<gene>
    <name evidence="10" type="ORF">D1639_04845</name>
</gene>
<evidence type="ECO:0000256" key="3">
    <source>
        <dbReference type="ARBA" id="ARBA00022679"/>
    </source>
</evidence>
<keyword evidence="1" id="KW-1003">Cell membrane</keyword>
<dbReference type="InterPro" id="IPR029044">
    <property type="entry name" value="Nucleotide-diphossugar_trans"/>
</dbReference>
<accession>A0A7C9NLM7</accession>
<feature type="transmembrane region" description="Helical" evidence="8">
    <location>
        <begin position="258"/>
        <end position="276"/>
    </location>
</feature>
<dbReference type="AlphaFoldDB" id="A0A7C9NLM7"/>
<dbReference type="InterPro" id="IPR050256">
    <property type="entry name" value="Glycosyltransferase_2"/>
</dbReference>
<feature type="transmembrane region" description="Helical" evidence="8">
    <location>
        <begin position="228"/>
        <end position="252"/>
    </location>
</feature>
<evidence type="ECO:0000256" key="2">
    <source>
        <dbReference type="ARBA" id="ARBA00022676"/>
    </source>
</evidence>
<dbReference type="SUPFAM" id="SSF53448">
    <property type="entry name" value="Nucleotide-diphospho-sugar transferases"/>
    <property type="match status" value="1"/>
</dbReference>
<evidence type="ECO:0000259" key="9">
    <source>
        <dbReference type="Pfam" id="PF00535"/>
    </source>
</evidence>
<protein>
    <submittedName>
        <fullName evidence="10">Glycosyltransferase</fullName>
    </submittedName>
</protein>
<keyword evidence="7 8" id="KW-0472">Membrane</keyword>
<dbReference type="Gene3D" id="3.90.550.10">
    <property type="entry name" value="Spore Coat Polysaccharide Biosynthesis Protein SpsA, Chain A"/>
    <property type="match status" value="1"/>
</dbReference>
<keyword evidence="6 8" id="KW-1133">Transmembrane helix</keyword>
<dbReference type="GO" id="GO:0099621">
    <property type="term" value="F:undecaprenyl-phosphate 4-deoxy-4-formamido-L-arabinose transferase activity"/>
    <property type="evidence" value="ECO:0007669"/>
    <property type="project" value="TreeGrafter"/>
</dbReference>
<organism evidence="10">
    <name type="scientific">Muribaculaceae bacterium Z82</name>
    <dbReference type="NCBI Taxonomy" id="2304548"/>
    <lineage>
        <taxon>Bacteria</taxon>
        <taxon>Pseudomonadati</taxon>
        <taxon>Bacteroidota</taxon>
        <taxon>Bacteroidia</taxon>
        <taxon>Bacteroidales</taxon>
        <taxon>Muribaculaceae</taxon>
    </lineage>
</organism>
<proteinExistence type="predicted"/>
<evidence type="ECO:0000256" key="5">
    <source>
        <dbReference type="ARBA" id="ARBA00022985"/>
    </source>
</evidence>
<keyword evidence="5" id="KW-0448">Lipopolysaccharide biosynthesis</keyword>
<evidence type="ECO:0000256" key="8">
    <source>
        <dbReference type="SAM" id="Phobius"/>
    </source>
</evidence>
<comment type="caution">
    <text evidence="10">The sequence shown here is derived from an EMBL/GenBank/DDBJ whole genome shotgun (WGS) entry which is preliminary data.</text>
</comment>
<dbReference type="PANTHER" id="PTHR48090:SF3">
    <property type="entry name" value="UNDECAPRENYL-PHOSPHATE 4-DEOXY-4-FORMAMIDO-L-ARABINOSE TRANSFERASE"/>
    <property type="match status" value="1"/>
</dbReference>
<evidence type="ECO:0000256" key="1">
    <source>
        <dbReference type="ARBA" id="ARBA00022475"/>
    </source>
</evidence>
<name>A0A7C9NLM7_9BACT</name>
<dbReference type="Pfam" id="PF00535">
    <property type="entry name" value="Glycos_transf_2"/>
    <property type="match status" value="1"/>
</dbReference>
<dbReference type="PANTHER" id="PTHR48090">
    <property type="entry name" value="UNDECAPRENYL-PHOSPHATE 4-DEOXY-4-FORMAMIDO-L-ARABINOSE TRANSFERASE-RELATED"/>
    <property type="match status" value="1"/>
</dbReference>
<keyword evidence="3 10" id="KW-0808">Transferase</keyword>
<dbReference type="GO" id="GO:0009103">
    <property type="term" value="P:lipopolysaccharide biosynthetic process"/>
    <property type="evidence" value="ECO:0007669"/>
    <property type="project" value="UniProtKB-KW"/>
</dbReference>
<evidence type="ECO:0000256" key="7">
    <source>
        <dbReference type="ARBA" id="ARBA00023136"/>
    </source>
</evidence>
<reference evidence="10" key="1">
    <citation type="submission" date="2018-08" db="EMBL/GenBank/DDBJ databases">
        <title>Murine metabolic-syndrome-specific gut microbial biobank.</title>
        <authorList>
            <person name="Liu C."/>
        </authorList>
    </citation>
    <scope>NUCLEOTIDE SEQUENCE [LARGE SCALE GENOMIC DNA]</scope>
    <source>
        <strain evidence="10">Z82</strain>
    </source>
</reference>
<dbReference type="GO" id="GO:0005886">
    <property type="term" value="C:plasma membrane"/>
    <property type="evidence" value="ECO:0007669"/>
    <property type="project" value="TreeGrafter"/>
</dbReference>
<keyword evidence="2" id="KW-0328">Glycosyltransferase</keyword>
<sequence>MIKLSFVIPCYRSARTIPRVLSQIEEATNKNGDAQSFEVICVVDGSPDDVSDVLVHLAAEKEHIVVVELTKNFGQSCARMAGYRFAQGKFVVSLDDDGQCPVERYPALIDALEKGADFALADYPKKKQSFFKNAGSRINKLMNSVVLDQPSGVTLSNFFAFTQYVNQRLRGYDGAYPYLAGMIYSFTRNVVNVPMVENERLEGKSTYSMAKLVGLWMNGLIGFSTRPVALNFVFSAVYFAVFITSLVFFTVFGDGMCVALLCAGLLGSTLHFSLGINGEYAARNYMVTNGKRSFFIRRVTPARPYISECLQHDAKVE</sequence>
<evidence type="ECO:0000256" key="6">
    <source>
        <dbReference type="ARBA" id="ARBA00022989"/>
    </source>
</evidence>
<evidence type="ECO:0000256" key="4">
    <source>
        <dbReference type="ARBA" id="ARBA00022692"/>
    </source>
</evidence>
<feature type="domain" description="Glycosyltransferase 2-like" evidence="9">
    <location>
        <begin position="5"/>
        <end position="140"/>
    </location>
</feature>
<keyword evidence="4 8" id="KW-0812">Transmembrane</keyword>
<dbReference type="InterPro" id="IPR001173">
    <property type="entry name" value="Glyco_trans_2-like"/>
</dbReference>